<name>A0A852Z8T2_9ACTN</name>
<sequence>MALVNERVAEGVETLVARQGYGLADGRDEISAAESEAEQSRRELEREAADRKQRVLEQSRQAVADAEKDRGAGAWEPDSGKSSNELQIGVVEDDEDYAADHLSGGHERTPASAAQPPAEPPAAPAPPRRRRSFEDDWDDEEDFSQRSWLQ</sequence>
<protein>
    <submittedName>
        <fullName evidence="2">Uncharacterized protein</fullName>
    </submittedName>
</protein>
<reference evidence="2 3" key="1">
    <citation type="submission" date="2020-07" db="EMBL/GenBank/DDBJ databases">
        <title>Genomic Encyclopedia of Type Strains, Phase III (KMG-III): the genomes of soil and plant-associated and newly described type strains.</title>
        <authorList>
            <person name="Whitman W."/>
        </authorList>
    </citation>
    <scope>NUCLEOTIDE SEQUENCE [LARGE SCALE GENOMIC DNA]</scope>
    <source>
        <strain evidence="2 3">CECT 8576</strain>
    </source>
</reference>
<feature type="compositionally biased region" description="Pro residues" evidence="1">
    <location>
        <begin position="117"/>
        <end position="126"/>
    </location>
</feature>
<evidence type="ECO:0000256" key="1">
    <source>
        <dbReference type="SAM" id="MobiDB-lite"/>
    </source>
</evidence>
<dbReference type="Proteomes" id="UP000548304">
    <property type="component" value="Unassembled WGS sequence"/>
</dbReference>
<feature type="compositionally biased region" description="Basic and acidic residues" evidence="1">
    <location>
        <begin position="38"/>
        <end position="57"/>
    </location>
</feature>
<accession>A0A852Z8T2</accession>
<comment type="caution">
    <text evidence="2">The sequence shown here is derived from an EMBL/GenBank/DDBJ whole genome shotgun (WGS) entry which is preliminary data.</text>
</comment>
<evidence type="ECO:0000313" key="3">
    <source>
        <dbReference type="Proteomes" id="UP000548304"/>
    </source>
</evidence>
<gene>
    <name evidence="2" type="ORF">FHR84_001858</name>
</gene>
<dbReference type="RefSeq" id="WP_179535044.1">
    <property type="nucleotide sequence ID" value="NZ_JACBYW010000003.1"/>
</dbReference>
<organism evidence="2 3">
    <name type="scientific">Actinopolyspora biskrensis</name>
    <dbReference type="NCBI Taxonomy" id="1470178"/>
    <lineage>
        <taxon>Bacteria</taxon>
        <taxon>Bacillati</taxon>
        <taxon>Actinomycetota</taxon>
        <taxon>Actinomycetes</taxon>
        <taxon>Actinopolysporales</taxon>
        <taxon>Actinopolysporaceae</taxon>
        <taxon>Actinopolyspora</taxon>
    </lineage>
</organism>
<evidence type="ECO:0000313" key="2">
    <source>
        <dbReference type="EMBL" id="NYH78533.1"/>
    </source>
</evidence>
<feature type="region of interest" description="Disordered" evidence="1">
    <location>
        <begin position="28"/>
        <end position="150"/>
    </location>
</feature>
<proteinExistence type="predicted"/>
<dbReference type="AlphaFoldDB" id="A0A852Z8T2"/>
<dbReference type="EMBL" id="JACBYW010000003">
    <property type="protein sequence ID" value="NYH78533.1"/>
    <property type="molecule type" value="Genomic_DNA"/>
</dbReference>
<keyword evidence="3" id="KW-1185">Reference proteome</keyword>